<organism evidence="1">
    <name type="scientific">marine sediment metagenome</name>
    <dbReference type="NCBI Taxonomy" id="412755"/>
    <lineage>
        <taxon>unclassified sequences</taxon>
        <taxon>metagenomes</taxon>
        <taxon>ecological metagenomes</taxon>
    </lineage>
</organism>
<proteinExistence type="predicted"/>
<evidence type="ECO:0000313" key="1">
    <source>
        <dbReference type="EMBL" id="KKK80702.1"/>
    </source>
</evidence>
<accession>A0A0F8YH22</accession>
<comment type="caution">
    <text evidence="1">The sequence shown here is derived from an EMBL/GenBank/DDBJ whole genome shotgun (WGS) entry which is preliminary data.</text>
</comment>
<dbReference type="AlphaFoldDB" id="A0A0F8YH22"/>
<protein>
    <submittedName>
        <fullName evidence="1">Uncharacterized protein</fullName>
    </submittedName>
</protein>
<name>A0A0F8YH22_9ZZZZ</name>
<dbReference type="EMBL" id="LAZR01053457">
    <property type="protein sequence ID" value="KKK80702.1"/>
    <property type="molecule type" value="Genomic_DNA"/>
</dbReference>
<gene>
    <name evidence="1" type="ORF">LCGC14_2820870</name>
</gene>
<reference evidence="1" key="1">
    <citation type="journal article" date="2015" name="Nature">
        <title>Complex archaea that bridge the gap between prokaryotes and eukaryotes.</title>
        <authorList>
            <person name="Spang A."/>
            <person name="Saw J.H."/>
            <person name="Jorgensen S.L."/>
            <person name="Zaremba-Niedzwiedzka K."/>
            <person name="Martijn J."/>
            <person name="Lind A.E."/>
            <person name="van Eijk R."/>
            <person name="Schleper C."/>
            <person name="Guy L."/>
            <person name="Ettema T.J."/>
        </authorList>
    </citation>
    <scope>NUCLEOTIDE SEQUENCE</scope>
</reference>
<feature type="non-terminal residue" evidence="1">
    <location>
        <position position="1"/>
    </location>
</feature>
<sequence length="42" mass="4530">VEDGEIVPCSLLHAVQVNSAVDAQRNPPHDLSRNELDLFACG</sequence>